<keyword evidence="3" id="KW-0143">Chaperone</keyword>
<protein>
    <recommendedName>
        <fullName evidence="2">Proteasome assembly chaperone 1</fullName>
    </recommendedName>
</protein>
<comment type="similarity">
    <text evidence="1">Belongs to the PSMG1 family.</text>
</comment>
<accession>A0A835CY71</accession>
<evidence type="ECO:0000313" key="4">
    <source>
        <dbReference type="EMBL" id="KAF7997325.1"/>
    </source>
</evidence>
<comment type="caution">
    <text evidence="4">The sequence shown here is derived from an EMBL/GenBank/DDBJ whole genome shotgun (WGS) entry which is preliminary data.</text>
</comment>
<dbReference type="AlphaFoldDB" id="A0A835CY71"/>
<evidence type="ECO:0000256" key="3">
    <source>
        <dbReference type="ARBA" id="ARBA00023186"/>
    </source>
</evidence>
<dbReference type="PANTHER" id="PTHR15069:SF1">
    <property type="entry name" value="PROTEASOME ASSEMBLY CHAPERONE 1"/>
    <property type="match status" value="1"/>
</dbReference>
<sequence>MSGLFGEIVHPSSRAFWNEDDEEDDVGFDDAAKFTLEWSQDIPKKFNTLIVAETHLIVDFVKDYVLNTSENICNIKLSGSKNPSGIFKINDDLYVCTVSADVDLTVAGDFVESIHDVLMKTDNIIALTCNHISQLKTSVESLEPSFMRSLSTKKVSDIQKKFSPALKQPNIVSGVSAGVVAYSEAMNLSATLNVLYLDGFEFDSETIQPLINIFEKLIKIKLTKFTTKKTNFNKGNLYM</sequence>
<evidence type="ECO:0000256" key="1">
    <source>
        <dbReference type="ARBA" id="ARBA00005261"/>
    </source>
</evidence>
<dbReference type="GO" id="GO:0070628">
    <property type="term" value="F:proteasome binding"/>
    <property type="evidence" value="ECO:0007669"/>
    <property type="project" value="TreeGrafter"/>
</dbReference>
<evidence type="ECO:0000313" key="5">
    <source>
        <dbReference type="Proteomes" id="UP000639338"/>
    </source>
</evidence>
<keyword evidence="5" id="KW-1185">Reference proteome</keyword>
<gene>
    <name evidence="4" type="ORF">HCN44_005602</name>
</gene>
<proteinExistence type="inferred from homology"/>
<dbReference type="EMBL" id="JACMRX010000001">
    <property type="protein sequence ID" value="KAF7997325.1"/>
    <property type="molecule type" value="Genomic_DNA"/>
</dbReference>
<dbReference type="PANTHER" id="PTHR15069">
    <property type="entry name" value="PROTEASOME ASSEMBLY CHAPERONE 1"/>
    <property type="match status" value="1"/>
</dbReference>
<dbReference type="OrthoDB" id="17536at2759"/>
<name>A0A835CY71_APHGI</name>
<dbReference type="GO" id="GO:0005783">
    <property type="term" value="C:endoplasmic reticulum"/>
    <property type="evidence" value="ECO:0007669"/>
    <property type="project" value="InterPro"/>
</dbReference>
<dbReference type="Pfam" id="PF16094">
    <property type="entry name" value="PAC1"/>
    <property type="match status" value="1"/>
</dbReference>
<dbReference type="InterPro" id="IPR016565">
    <property type="entry name" value="Proteasome_assmbl_chp_1"/>
</dbReference>
<dbReference type="Proteomes" id="UP000639338">
    <property type="component" value="Unassembled WGS sequence"/>
</dbReference>
<organism evidence="4 5">
    <name type="scientific">Aphidius gifuensis</name>
    <name type="common">Parasitoid wasp</name>
    <dbReference type="NCBI Taxonomy" id="684658"/>
    <lineage>
        <taxon>Eukaryota</taxon>
        <taxon>Metazoa</taxon>
        <taxon>Ecdysozoa</taxon>
        <taxon>Arthropoda</taxon>
        <taxon>Hexapoda</taxon>
        <taxon>Insecta</taxon>
        <taxon>Pterygota</taxon>
        <taxon>Neoptera</taxon>
        <taxon>Endopterygota</taxon>
        <taxon>Hymenoptera</taxon>
        <taxon>Apocrita</taxon>
        <taxon>Ichneumonoidea</taxon>
        <taxon>Braconidae</taxon>
        <taxon>Aphidiinae</taxon>
        <taxon>Aphidius</taxon>
    </lineage>
</organism>
<evidence type="ECO:0000256" key="2">
    <source>
        <dbReference type="ARBA" id="ARBA00019180"/>
    </source>
</evidence>
<dbReference type="GO" id="GO:0080129">
    <property type="term" value="P:proteasome core complex assembly"/>
    <property type="evidence" value="ECO:0007669"/>
    <property type="project" value="TreeGrafter"/>
</dbReference>
<reference evidence="4 5" key="1">
    <citation type="submission" date="2020-08" db="EMBL/GenBank/DDBJ databases">
        <title>Aphidius gifuensis genome sequencing and assembly.</title>
        <authorList>
            <person name="Du Z."/>
        </authorList>
    </citation>
    <scope>NUCLEOTIDE SEQUENCE [LARGE SCALE GENOMIC DNA]</scope>
    <source>
        <strain evidence="4">YNYX2018</strain>
        <tissue evidence="4">Adults</tissue>
    </source>
</reference>